<dbReference type="AlphaFoldDB" id="A0A834XB65"/>
<sequence>MANTHMLREASWSESQNTPQYSSSSSSGYSTEDSGDLEPDFIIPRQGPVLEFSAPYINMQRDFWRNCLIDVLVDDNMVKASRLQNIINRVWNLQHPVRVVGRSKNVFAFEFGCDLDKEIIHHEGPWAIQNKFLVMQSWQPNLILEKHTLNSVPVWVEFWSFPLEYYTFDIAELVGSMVGTVLQVDFSDQGFRNHRYLRVKVEVDRSLPLLMGFYVLLDDDRTIWIQCRYERMFRICRQCGCIVHVAKDCKKTRRRAQAAIEAQKEALRQRFDTVSFMDLESPLFVNEAMAFRKFKGRRTTKIRVQVEQNSIVYHTHEFRPICFTRTRSSSSSSSSSPGTNVYRVSEDSSSGTEGSSSYSSPPSQSEHVNVVDDQMEDEEDPLTQEGYYSDPFGQGSQGGVASNSPHLTNVNDPLTPQSPINWDLIAAEITHWQPTSEGAPVPTEGGPQEQLLHQVNPNLVQNTYSVDAEAQVQMEDEDISSHRVHMKNQDVADADASSSLFPHASGLDVPPHVWSELIQSLFTLGLNQEAHFNPFLLWPTSTLTIKAQCLLARCISGFLPMTLVFIAETLLSFDNASSLLHKWGFERSCGTSVEGKKGGTILAWKGSVQYQVLDISPHWIHAFVVDGAGIEFNLTFVYGPPHLSARPPFWQKLTSFSQETQLPWLLLGDFNQVLCQSEKLSVNCKIPGVEDFENFLHDACLVNLHPQGNWFTWTNGRVGEGAVWERLDRALSYLFVSKCRNVMSQLKRWNREVLGHIPSKLSDLQRHIKVVQEQVGESVQDDTLLAIEAALRNELEKLLDKEEILWAQKSRQMWLLQGDRNTKYFHTLVKKRRINNRISRIKLDSGEWTQSYSAMEGTVLDYFSHVYSMDHDAPVMDIYHSLEHLNIPRLTNQEQDGLLSPVTQEEVESALFKMKSDKAPGPDGSSLRIRMVLSKDVLFQIMFFWLQKSCLIFIKRGDLKLHGVLSRLIFIKLMTNYLGISWRQFFYRCRGIQQGDPMCSYLFLLCANVLSCSLLKSEQQKQLTGIKFARRGPAISHLMYADDTILFFRADDLNCSSVKQAIDMYATLAGQQLNYDKSFLVFSPNTSRTVKDRIASQLGVAVSNKIGRYMGSFVDNKLSDPQNYNVLIERNGSKLAGWKAKTLSQAGRLTLIKSVL</sequence>
<dbReference type="SUPFAM" id="SSF56219">
    <property type="entry name" value="DNase I-like"/>
    <property type="match status" value="1"/>
</dbReference>
<organism evidence="4 5">
    <name type="scientific">Senna tora</name>
    <dbReference type="NCBI Taxonomy" id="362788"/>
    <lineage>
        <taxon>Eukaryota</taxon>
        <taxon>Viridiplantae</taxon>
        <taxon>Streptophyta</taxon>
        <taxon>Embryophyta</taxon>
        <taxon>Tracheophyta</taxon>
        <taxon>Spermatophyta</taxon>
        <taxon>Magnoliopsida</taxon>
        <taxon>eudicotyledons</taxon>
        <taxon>Gunneridae</taxon>
        <taxon>Pentapetalae</taxon>
        <taxon>rosids</taxon>
        <taxon>fabids</taxon>
        <taxon>Fabales</taxon>
        <taxon>Fabaceae</taxon>
        <taxon>Caesalpinioideae</taxon>
        <taxon>Cassia clade</taxon>
        <taxon>Senna</taxon>
    </lineage>
</organism>
<dbReference type="GO" id="GO:0003964">
    <property type="term" value="F:RNA-directed DNA polymerase activity"/>
    <property type="evidence" value="ECO:0007669"/>
    <property type="project" value="UniProtKB-KW"/>
</dbReference>
<evidence type="ECO:0000259" key="3">
    <source>
        <dbReference type="Pfam" id="PF14392"/>
    </source>
</evidence>
<protein>
    <submittedName>
        <fullName evidence="4">Reverse transcriptase</fullName>
    </submittedName>
</protein>
<dbReference type="Pfam" id="PF14111">
    <property type="entry name" value="DUF4283"/>
    <property type="match status" value="1"/>
</dbReference>
<dbReference type="Proteomes" id="UP000634136">
    <property type="component" value="Unassembled WGS sequence"/>
</dbReference>
<dbReference type="PANTHER" id="PTHR31286">
    <property type="entry name" value="GLYCINE-RICH CELL WALL STRUCTURAL PROTEIN 1.8-LIKE"/>
    <property type="match status" value="1"/>
</dbReference>
<keyword evidence="4" id="KW-0548">Nucleotidyltransferase</keyword>
<dbReference type="OrthoDB" id="1741517at2759"/>
<dbReference type="Gene3D" id="3.60.10.10">
    <property type="entry name" value="Endonuclease/exonuclease/phosphatase"/>
    <property type="match status" value="1"/>
</dbReference>
<feature type="compositionally biased region" description="Acidic residues" evidence="1">
    <location>
        <begin position="373"/>
        <end position="382"/>
    </location>
</feature>
<dbReference type="Pfam" id="PF14392">
    <property type="entry name" value="zf-CCHC_4"/>
    <property type="match status" value="1"/>
</dbReference>
<dbReference type="InterPro" id="IPR036691">
    <property type="entry name" value="Endo/exonu/phosph_ase_sf"/>
</dbReference>
<accession>A0A834XB65</accession>
<dbReference type="EMBL" id="JAAIUW010000002">
    <property type="protein sequence ID" value="KAF7841825.1"/>
    <property type="molecule type" value="Genomic_DNA"/>
</dbReference>
<keyword evidence="5" id="KW-1185">Reference proteome</keyword>
<feature type="domain" description="Zinc knuckle CX2CX4HX4C" evidence="3">
    <location>
        <begin position="208"/>
        <end position="251"/>
    </location>
</feature>
<comment type="caution">
    <text evidence="4">The sequence shown here is derived from an EMBL/GenBank/DDBJ whole genome shotgun (WGS) entry which is preliminary data.</text>
</comment>
<gene>
    <name evidence="4" type="ORF">G2W53_004123</name>
</gene>
<name>A0A834XB65_9FABA</name>
<keyword evidence="4" id="KW-0695">RNA-directed DNA polymerase</keyword>
<evidence type="ECO:0000313" key="4">
    <source>
        <dbReference type="EMBL" id="KAF7841825.1"/>
    </source>
</evidence>
<feature type="compositionally biased region" description="Polar residues" evidence="1">
    <location>
        <begin position="399"/>
        <end position="415"/>
    </location>
</feature>
<feature type="region of interest" description="Disordered" evidence="1">
    <location>
        <begin position="1"/>
        <end position="42"/>
    </location>
</feature>
<feature type="domain" description="DUF4283" evidence="2">
    <location>
        <begin position="62"/>
        <end position="144"/>
    </location>
</feature>
<proteinExistence type="predicted"/>
<dbReference type="InterPro" id="IPR040256">
    <property type="entry name" value="At4g02000-like"/>
</dbReference>
<reference evidence="4" key="1">
    <citation type="submission" date="2020-09" db="EMBL/GenBank/DDBJ databases">
        <title>Genome-Enabled Discovery of Anthraquinone Biosynthesis in Senna tora.</title>
        <authorList>
            <person name="Kang S.-H."/>
            <person name="Pandey R.P."/>
            <person name="Lee C.-M."/>
            <person name="Sim J.-S."/>
            <person name="Jeong J.-T."/>
            <person name="Choi B.-S."/>
            <person name="Jung M."/>
            <person name="Ginzburg D."/>
            <person name="Zhao K."/>
            <person name="Won S.Y."/>
            <person name="Oh T.-J."/>
            <person name="Yu Y."/>
            <person name="Kim N.-H."/>
            <person name="Lee O.R."/>
            <person name="Lee T.-H."/>
            <person name="Bashyal P."/>
            <person name="Kim T.-S."/>
            <person name="Lee W.-H."/>
            <person name="Kawkins C."/>
            <person name="Kim C.-K."/>
            <person name="Kim J.S."/>
            <person name="Ahn B.O."/>
            <person name="Rhee S.Y."/>
            <person name="Sohng J.K."/>
        </authorList>
    </citation>
    <scope>NUCLEOTIDE SEQUENCE</scope>
    <source>
        <tissue evidence="4">Leaf</tissue>
    </source>
</reference>
<dbReference type="PANTHER" id="PTHR31286:SF167">
    <property type="entry name" value="OS09G0268800 PROTEIN"/>
    <property type="match status" value="1"/>
</dbReference>
<feature type="region of interest" description="Disordered" evidence="1">
    <location>
        <begin position="326"/>
        <end position="415"/>
    </location>
</feature>
<keyword evidence="4" id="KW-0808">Transferase</keyword>
<evidence type="ECO:0000313" key="5">
    <source>
        <dbReference type="Proteomes" id="UP000634136"/>
    </source>
</evidence>
<evidence type="ECO:0000259" key="2">
    <source>
        <dbReference type="Pfam" id="PF14111"/>
    </source>
</evidence>
<dbReference type="InterPro" id="IPR025836">
    <property type="entry name" value="Zn_knuckle_CX2CX4HX4C"/>
</dbReference>
<feature type="compositionally biased region" description="Low complexity" evidence="1">
    <location>
        <begin position="13"/>
        <end position="32"/>
    </location>
</feature>
<evidence type="ECO:0000256" key="1">
    <source>
        <dbReference type="SAM" id="MobiDB-lite"/>
    </source>
</evidence>
<feature type="compositionally biased region" description="Low complexity" evidence="1">
    <location>
        <begin position="347"/>
        <end position="365"/>
    </location>
</feature>
<dbReference type="InterPro" id="IPR025558">
    <property type="entry name" value="DUF4283"/>
</dbReference>